<dbReference type="EMBL" id="CP018866">
    <property type="protein sequence ID" value="AST90211.1"/>
    <property type="molecule type" value="Genomic_DNA"/>
</dbReference>
<protein>
    <recommendedName>
        <fullName evidence="4">DUF4179 domain-containing protein</fullName>
    </recommendedName>
</protein>
<evidence type="ECO:0000313" key="2">
    <source>
        <dbReference type="EMBL" id="AST90211.1"/>
    </source>
</evidence>
<dbReference type="RefSeq" id="WP_066418134.1">
    <property type="nucleotide sequence ID" value="NZ_CP018866.1"/>
</dbReference>
<sequence>MDQMERNIKSMVDSVDVPSTKLDETVNRSLQLAKKQTKQTFNRKQNIFASLASIFVLAIGALLFSSYYEKTDNENSITASLPDNSIIYHRGDQGLKRMVEEGRVNKNTLIAEDQGIRVFLEESYLDNYQMAISYRVDGLDLLGKETIINWELYVNGESVGGSSLGGLVNRDLFYKGDILPTLHTNDFPDEGEVKLHITSIDNIKGNWIFQFPIKKEEEYITLSSLPKKEDENENSFNIRKVELTPTTLLVDAITKLAEERRIAVDHYMHDFFVTAVGFDGEMHIERVNRSWSNSSSNIIQPGKTYKETVEITRSNNLYKYKLTPFLVKYNGYKVDHNSGTGESYRYYEITAPFEVGSTLQLESNIEVLKIEGKNDATVVYYKMNDELPIFPRIIDIDSNEEFMAKSYKVENDYIKVTYPKVDLSSNLELMLYDATYEVYSDLAIEFDMK</sequence>
<evidence type="ECO:0008006" key="4">
    <source>
        <dbReference type="Google" id="ProtNLM"/>
    </source>
</evidence>
<dbReference type="Proteomes" id="UP000215224">
    <property type="component" value="Chromosome"/>
</dbReference>
<evidence type="ECO:0000256" key="1">
    <source>
        <dbReference type="SAM" id="Phobius"/>
    </source>
</evidence>
<reference evidence="2 3" key="1">
    <citation type="submission" date="2016-12" db="EMBL/GenBank/DDBJ databases">
        <title>The whole genome sequencing and assembly of Bacillus cohnii DSM 6307T strain.</title>
        <authorList>
            <person name="Lee Y.-J."/>
            <person name="Yi H."/>
            <person name="Bahn Y.-S."/>
            <person name="Kim J.F."/>
            <person name="Lee D.-W."/>
        </authorList>
    </citation>
    <scope>NUCLEOTIDE SEQUENCE [LARGE SCALE GENOMIC DNA]</scope>
    <source>
        <strain evidence="2 3">DSM 6307</strain>
    </source>
</reference>
<keyword evidence="3" id="KW-1185">Reference proteome</keyword>
<evidence type="ECO:0000313" key="3">
    <source>
        <dbReference type="Proteomes" id="UP000215224"/>
    </source>
</evidence>
<feature type="transmembrane region" description="Helical" evidence="1">
    <location>
        <begin position="47"/>
        <end position="68"/>
    </location>
</feature>
<dbReference type="Gene3D" id="2.60.40.1630">
    <property type="entry name" value="bacillus anthracis domain"/>
    <property type="match status" value="1"/>
</dbReference>
<keyword evidence="1" id="KW-0472">Membrane</keyword>
<name>A0A223KL52_9BACI</name>
<dbReference type="AlphaFoldDB" id="A0A223KL52"/>
<proteinExistence type="predicted"/>
<gene>
    <name evidence="2" type="ORF">BC6307_02380</name>
</gene>
<keyword evidence="1" id="KW-1133">Transmembrane helix</keyword>
<keyword evidence="1" id="KW-0812">Transmembrane</keyword>
<dbReference type="KEGG" id="bcoh:BC6307_02380"/>
<organism evidence="2 3">
    <name type="scientific">Sutcliffiella cohnii</name>
    <dbReference type="NCBI Taxonomy" id="33932"/>
    <lineage>
        <taxon>Bacteria</taxon>
        <taxon>Bacillati</taxon>
        <taxon>Bacillota</taxon>
        <taxon>Bacilli</taxon>
        <taxon>Bacillales</taxon>
        <taxon>Bacillaceae</taxon>
        <taxon>Sutcliffiella</taxon>
    </lineage>
</organism>
<dbReference type="STRING" id="1314751.GCA_001591425_03123"/>
<accession>A0A223KL52</accession>